<dbReference type="AlphaFoldDB" id="A0A2B7Y078"/>
<dbReference type="PANTHER" id="PTHR24305">
    <property type="entry name" value="CYTOCHROME P450"/>
    <property type="match status" value="1"/>
</dbReference>
<dbReference type="InterPro" id="IPR050121">
    <property type="entry name" value="Cytochrome_P450_monoxygenase"/>
</dbReference>
<dbReference type="EMBL" id="PDNB01000037">
    <property type="protein sequence ID" value="PGH14218.1"/>
    <property type="molecule type" value="Genomic_DNA"/>
</dbReference>
<dbReference type="OrthoDB" id="6692864at2759"/>
<name>A0A2B7Y078_9EURO</name>
<dbReference type="GO" id="GO:0004497">
    <property type="term" value="F:monooxygenase activity"/>
    <property type="evidence" value="ECO:0007669"/>
    <property type="project" value="UniProtKB-KW"/>
</dbReference>
<keyword evidence="6" id="KW-0503">Monooxygenase</keyword>
<dbReference type="InterPro" id="IPR001128">
    <property type="entry name" value="Cyt_P450"/>
</dbReference>
<evidence type="ECO:0000256" key="6">
    <source>
        <dbReference type="ARBA" id="ARBA00023033"/>
    </source>
</evidence>
<evidence type="ECO:0000313" key="10">
    <source>
        <dbReference type="Proteomes" id="UP000223968"/>
    </source>
</evidence>
<feature type="transmembrane region" description="Helical" evidence="8">
    <location>
        <begin position="34"/>
        <end position="53"/>
    </location>
</feature>
<evidence type="ECO:0000256" key="3">
    <source>
        <dbReference type="ARBA" id="ARBA00022723"/>
    </source>
</evidence>
<comment type="similarity">
    <text evidence="2">Belongs to the cytochrome P450 family.</text>
</comment>
<protein>
    <recommendedName>
        <fullName evidence="11">Benzoate 4-monooxygenase cytochrome P450</fullName>
    </recommendedName>
</protein>
<evidence type="ECO:0000256" key="8">
    <source>
        <dbReference type="SAM" id="Phobius"/>
    </source>
</evidence>
<evidence type="ECO:0000256" key="1">
    <source>
        <dbReference type="ARBA" id="ARBA00001971"/>
    </source>
</evidence>
<dbReference type="PANTHER" id="PTHR24305:SF187">
    <property type="entry name" value="P450, PUTATIVE (EUROFUNG)-RELATED"/>
    <property type="match status" value="1"/>
</dbReference>
<dbReference type="PRINTS" id="PR00463">
    <property type="entry name" value="EP450I"/>
</dbReference>
<evidence type="ECO:0000256" key="5">
    <source>
        <dbReference type="ARBA" id="ARBA00023004"/>
    </source>
</evidence>
<dbReference type="GO" id="GO:0005506">
    <property type="term" value="F:iron ion binding"/>
    <property type="evidence" value="ECO:0007669"/>
    <property type="project" value="InterPro"/>
</dbReference>
<dbReference type="Gene3D" id="1.10.630.10">
    <property type="entry name" value="Cytochrome P450"/>
    <property type="match status" value="1"/>
</dbReference>
<dbReference type="Proteomes" id="UP000223968">
    <property type="component" value="Unassembled WGS sequence"/>
</dbReference>
<dbReference type="STRING" id="1447875.A0A2B7Y078"/>
<keyword evidence="10" id="KW-1185">Reference proteome</keyword>
<evidence type="ECO:0000256" key="7">
    <source>
        <dbReference type="PIRSR" id="PIRSR602401-1"/>
    </source>
</evidence>
<evidence type="ECO:0000313" key="9">
    <source>
        <dbReference type="EMBL" id="PGH14218.1"/>
    </source>
</evidence>
<evidence type="ECO:0000256" key="2">
    <source>
        <dbReference type="ARBA" id="ARBA00010617"/>
    </source>
</evidence>
<dbReference type="Pfam" id="PF00067">
    <property type="entry name" value="p450"/>
    <property type="match status" value="1"/>
</dbReference>
<keyword evidence="3 7" id="KW-0479">Metal-binding</keyword>
<organism evidence="9 10">
    <name type="scientific">Helicocarpus griseus UAMH5409</name>
    <dbReference type="NCBI Taxonomy" id="1447875"/>
    <lineage>
        <taxon>Eukaryota</taxon>
        <taxon>Fungi</taxon>
        <taxon>Dikarya</taxon>
        <taxon>Ascomycota</taxon>
        <taxon>Pezizomycotina</taxon>
        <taxon>Eurotiomycetes</taxon>
        <taxon>Eurotiomycetidae</taxon>
        <taxon>Onygenales</taxon>
        <taxon>Ajellomycetaceae</taxon>
        <taxon>Helicocarpus</taxon>
    </lineage>
</organism>
<dbReference type="GO" id="GO:0016705">
    <property type="term" value="F:oxidoreductase activity, acting on paired donors, with incorporation or reduction of molecular oxygen"/>
    <property type="evidence" value="ECO:0007669"/>
    <property type="project" value="InterPro"/>
</dbReference>
<dbReference type="InterPro" id="IPR002401">
    <property type="entry name" value="Cyt_P450_E_grp-I"/>
</dbReference>
<comment type="cofactor">
    <cofactor evidence="1 7">
        <name>heme</name>
        <dbReference type="ChEBI" id="CHEBI:30413"/>
    </cofactor>
</comment>
<sequence length="567" mass="63460">MLQPLAITGAILGITSHLQVFKHGEWERHTPALAATYACAMAILSPIATLALAETTVYKTLLLVSTFWISYLAGLFASTGLYRVYFHPLRDIPGPLAAKLTALWTVKASIPDYKFHLKVQRLHEKHGDFIRIRPREISINHVDAIRDIHGQGTVCVKSPFYDINYPARSLQMTRDKAFHAKRRRIWDRGLGMKALATYEPRVLSHCADLLSQLSTQTRDGKPIEITQWINYFGFDVMGDVAFGESFNMVKSGKPDPTFSMLQVTRFLAGVFTCVPWTFILFKNIPVMHQISTRWIRRCATQVMERNKRGNLKPHLFTHLLSEQNLDAQSSSAKFPGLDLPADLVSDSELAIIAGSDTTSSTVSALIYLLATHPDKQALLQQELDTLFSGPDNISHQKLSASNAPFLEGCINEALRLYPAVPSGMQRMTPPEGAQIAGRWIPGDTIVSTPAFSLHRDPRNFPRPTSFIPERWSTQQSSLITHKEAFSPFLTGAYSCAGKALALMELRLLTALLFRKFTVRLHSHADTDADTAKERSSHLTFFDEQVPGWQDLFTAKVPAFEVLLEGRE</sequence>
<keyword evidence="8" id="KW-0472">Membrane</keyword>
<dbReference type="GO" id="GO:0020037">
    <property type="term" value="F:heme binding"/>
    <property type="evidence" value="ECO:0007669"/>
    <property type="project" value="InterPro"/>
</dbReference>
<gene>
    <name evidence="9" type="ORF">AJ79_03191</name>
</gene>
<keyword evidence="8" id="KW-0812">Transmembrane</keyword>
<keyword evidence="5 7" id="KW-0408">Iron</keyword>
<dbReference type="PRINTS" id="PR00385">
    <property type="entry name" value="P450"/>
</dbReference>
<accession>A0A2B7Y078</accession>
<dbReference type="CDD" id="cd11061">
    <property type="entry name" value="CYP67-like"/>
    <property type="match status" value="1"/>
</dbReference>
<evidence type="ECO:0000256" key="4">
    <source>
        <dbReference type="ARBA" id="ARBA00023002"/>
    </source>
</evidence>
<dbReference type="SUPFAM" id="SSF48264">
    <property type="entry name" value="Cytochrome P450"/>
    <property type="match status" value="1"/>
</dbReference>
<dbReference type="InterPro" id="IPR036396">
    <property type="entry name" value="Cyt_P450_sf"/>
</dbReference>
<keyword evidence="8" id="KW-1133">Transmembrane helix</keyword>
<comment type="caution">
    <text evidence="9">The sequence shown here is derived from an EMBL/GenBank/DDBJ whole genome shotgun (WGS) entry which is preliminary data.</text>
</comment>
<keyword evidence="7" id="KW-0349">Heme</keyword>
<feature type="binding site" description="axial binding residue" evidence="7">
    <location>
        <position position="495"/>
    </location>
    <ligand>
        <name>heme</name>
        <dbReference type="ChEBI" id="CHEBI:30413"/>
    </ligand>
    <ligandPart>
        <name>Fe</name>
        <dbReference type="ChEBI" id="CHEBI:18248"/>
    </ligandPart>
</feature>
<feature type="transmembrane region" description="Helical" evidence="8">
    <location>
        <begin position="60"/>
        <end position="82"/>
    </location>
</feature>
<evidence type="ECO:0008006" key="11">
    <source>
        <dbReference type="Google" id="ProtNLM"/>
    </source>
</evidence>
<reference evidence="9 10" key="1">
    <citation type="submission" date="2017-10" db="EMBL/GenBank/DDBJ databases">
        <title>Comparative genomics in systemic dimorphic fungi from Ajellomycetaceae.</title>
        <authorList>
            <person name="Munoz J.F."/>
            <person name="Mcewen J.G."/>
            <person name="Clay O.K."/>
            <person name="Cuomo C.A."/>
        </authorList>
    </citation>
    <scope>NUCLEOTIDE SEQUENCE [LARGE SCALE GENOMIC DNA]</scope>
    <source>
        <strain evidence="9 10">UAMH5409</strain>
    </source>
</reference>
<proteinExistence type="inferred from homology"/>
<keyword evidence="4" id="KW-0560">Oxidoreductase</keyword>